<dbReference type="AlphaFoldDB" id="A7IA85"/>
<dbReference type="Proteomes" id="UP000002408">
    <property type="component" value="Chromosome"/>
</dbReference>
<keyword evidence="4" id="KW-1185">Reference proteome</keyword>
<dbReference type="PANTHER" id="PTHR38138:SF1">
    <property type="entry name" value="ARCHAEAL TYPE IV PILIN N-TERMINAL DOMAIN-CONTAINING PROTEIN"/>
    <property type="match status" value="1"/>
</dbReference>
<dbReference type="InterPro" id="IPR013783">
    <property type="entry name" value="Ig-like_fold"/>
</dbReference>
<gene>
    <name evidence="3" type="ordered locus">Mboo_2132</name>
</gene>
<dbReference type="InterPro" id="IPR012859">
    <property type="entry name" value="Pilin_N_archaeal"/>
</dbReference>
<keyword evidence="1" id="KW-0472">Membrane</keyword>
<dbReference type="InterPro" id="IPR014756">
    <property type="entry name" value="Ig_E-set"/>
</dbReference>
<proteinExistence type="predicted"/>
<organism evidence="3 4">
    <name type="scientific">Methanoregula boonei (strain DSM 21154 / JCM 14090 / 6A8)</name>
    <dbReference type="NCBI Taxonomy" id="456442"/>
    <lineage>
        <taxon>Archaea</taxon>
        <taxon>Methanobacteriati</taxon>
        <taxon>Methanobacteriota</taxon>
        <taxon>Stenosarchaea group</taxon>
        <taxon>Methanomicrobia</taxon>
        <taxon>Methanomicrobiales</taxon>
        <taxon>Methanoregulaceae</taxon>
        <taxon>Methanoregula</taxon>
    </lineage>
</organism>
<sequence precursor="true">MRPCRKQDSAVSEIIGTVLLISIVVLAASIIAVAVFSQPQAQKIPAVSALISNQSQIVYIKHNGGDPLQNGTYRILVDGADVTSSINLPSTWSIGNTLTYTKPGTTPPSSVVIVYTGYSSTGVVLTSAYFGTGPLTTATVTATTSPVPGTSSTITSSVSGTGGTISPSGSVNVTYGSSQTFSITVNSGYSVANVLIDGTSIGPQSSYTFSNVVANHTIVASFALTTYVISATNATTGGMISPNGSISVNYGGSQTFTITANSGYHISDVSIDGSSVGAVSSYPFTSVASNHTIIASFAANTVQIITSSVSGSGGTISPLGAVSVQYGASQTFSITANSGYHISNVLIDGVSNGTISTYTFSNVVTSHTIVASFALNAPTLSGITPSSGVTGTSVSITNLAGTNFSVSGTTVVQLTMGSNTITATSVNVVSSTQITCTFSLAGAATGAWNVVMTNPDGQTATLSSGFTVTSNVVPASSVLVNANNYPGKPGYLLSGGYIQFTVTGSYYTITYGGTQHTFNNGDVVRLTLESTTQGTNVPTIYVTSSQISAFYLNNVDLTINGVDYGQSTISQIYIGSYSSFTSTLTLNVPSQSAQTEFDANGACVICNAVSSTPITVYNLGMGSGGINLGPMATIYYTGGATGYSLS</sequence>
<dbReference type="NCBIfam" id="TIGR02537">
    <property type="entry name" value="arch_flag_Nterm"/>
    <property type="match status" value="1"/>
</dbReference>
<dbReference type="InterPro" id="IPR013373">
    <property type="entry name" value="Flagellin/pilin_N_arc"/>
</dbReference>
<dbReference type="SUPFAM" id="SSF81296">
    <property type="entry name" value="E set domains"/>
    <property type="match status" value="1"/>
</dbReference>
<dbReference type="eggNOG" id="arCOG02914">
    <property type="taxonomic scope" value="Archaea"/>
</dbReference>
<keyword evidence="1" id="KW-1133">Transmembrane helix</keyword>
<feature type="domain" description="Archaeal Type IV pilin N-terminal" evidence="2">
    <location>
        <begin position="9"/>
        <end position="80"/>
    </location>
</feature>
<protein>
    <recommendedName>
        <fullName evidence="2">Archaeal Type IV pilin N-terminal domain-containing protein</fullName>
    </recommendedName>
</protein>
<dbReference type="KEGG" id="mbn:Mboo_2132"/>
<evidence type="ECO:0000313" key="3">
    <source>
        <dbReference type="EMBL" id="ABS56646.1"/>
    </source>
</evidence>
<keyword evidence="1" id="KW-0812">Transmembrane</keyword>
<dbReference type="EMBL" id="CP000780">
    <property type="protein sequence ID" value="ABS56646.1"/>
    <property type="molecule type" value="Genomic_DNA"/>
</dbReference>
<dbReference type="Gene3D" id="2.60.40.10">
    <property type="entry name" value="Immunoglobulins"/>
    <property type="match status" value="1"/>
</dbReference>
<evidence type="ECO:0000259" key="2">
    <source>
        <dbReference type="Pfam" id="PF07790"/>
    </source>
</evidence>
<dbReference type="eggNOG" id="arCOG02420">
    <property type="taxonomic scope" value="Archaea"/>
</dbReference>
<evidence type="ECO:0000256" key="1">
    <source>
        <dbReference type="SAM" id="Phobius"/>
    </source>
</evidence>
<dbReference type="Pfam" id="PF07790">
    <property type="entry name" value="Pilin_N"/>
    <property type="match status" value="1"/>
</dbReference>
<feature type="transmembrane region" description="Helical" evidence="1">
    <location>
        <begin position="12"/>
        <end position="36"/>
    </location>
</feature>
<dbReference type="eggNOG" id="arCOG05189">
    <property type="taxonomic scope" value="Archaea"/>
</dbReference>
<name>A7IA85_METB6</name>
<dbReference type="HOGENOM" id="CLU_423695_0_0_2"/>
<dbReference type="PANTHER" id="PTHR38138">
    <property type="entry name" value="VNG6441H"/>
    <property type="match status" value="1"/>
</dbReference>
<evidence type="ECO:0000313" key="4">
    <source>
        <dbReference type="Proteomes" id="UP000002408"/>
    </source>
</evidence>
<dbReference type="STRING" id="456442.Mboo_2132"/>
<accession>A7IA85</accession>
<reference evidence="4" key="1">
    <citation type="journal article" date="2015" name="Microbiology">
        <title>Genome of Methanoregula boonei 6A8 reveals adaptations to oligotrophic peatland environments.</title>
        <authorList>
            <person name="Braeuer S."/>
            <person name="Cadillo-Quiroz H."/>
            <person name="Kyrpides N."/>
            <person name="Woyke T."/>
            <person name="Goodwin L."/>
            <person name="Detter C."/>
            <person name="Podell S."/>
            <person name="Yavitt J.B."/>
            <person name="Zinder S.H."/>
        </authorList>
    </citation>
    <scope>NUCLEOTIDE SEQUENCE [LARGE SCALE GENOMIC DNA]</scope>
    <source>
        <strain evidence="4">DSM 21154 / JCM 14090 / 6A8</strain>
    </source>
</reference>